<feature type="compositionally biased region" description="Polar residues" evidence="1">
    <location>
        <begin position="67"/>
        <end position="77"/>
    </location>
</feature>
<evidence type="ECO:0000256" key="1">
    <source>
        <dbReference type="SAM" id="MobiDB-lite"/>
    </source>
</evidence>
<name>A0A378JD55_9GAMM</name>
<sequence length="77" mass="8250">MLRFFQNAAWQTAKGTGTILAAAAVTNVTYSLGSYAYTYLNSKLPLFSNNPPLPPKDKGTTNHSNDEINSGSHGLGF</sequence>
<dbReference type="RefSeq" id="WP_115222427.1">
    <property type="nucleotide sequence ID" value="NZ_CAXYJE010000001.1"/>
</dbReference>
<reference evidence="2 3" key="1">
    <citation type="submission" date="2018-06" db="EMBL/GenBank/DDBJ databases">
        <authorList>
            <consortium name="Pathogen Informatics"/>
            <person name="Doyle S."/>
        </authorList>
    </citation>
    <scope>NUCLEOTIDE SEQUENCE [LARGE SCALE GENOMIC DNA]</scope>
    <source>
        <strain evidence="2 3">NCTC13292</strain>
    </source>
</reference>
<evidence type="ECO:0000313" key="3">
    <source>
        <dbReference type="Proteomes" id="UP000254677"/>
    </source>
</evidence>
<proteinExistence type="predicted"/>
<dbReference type="Proteomes" id="UP000254677">
    <property type="component" value="Unassembled WGS sequence"/>
</dbReference>
<protein>
    <submittedName>
        <fullName evidence="2">Uncharacterized protein</fullName>
    </submittedName>
</protein>
<dbReference type="AlphaFoldDB" id="A0A378JD55"/>
<dbReference type="EMBL" id="UGOA01000001">
    <property type="protein sequence ID" value="STX44807.1"/>
    <property type="molecule type" value="Genomic_DNA"/>
</dbReference>
<dbReference type="OrthoDB" id="9940220at2"/>
<evidence type="ECO:0000313" key="2">
    <source>
        <dbReference type="EMBL" id="STX44807.1"/>
    </source>
</evidence>
<accession>A0A378JD55</accession>
<organism evidence="2 3">
    <name type="scientific">Legionella donaldsonii</name>
    <dbReference type="NCBI Taxonomy" id="45060"/>
    <lineage>
        <taxon>Bacteria</taxon>
        <taxon>Pseudomonadati</taxon>
        <taxon>Pseudomonadota</taxon>
        <taxon>Gammaproteobacteria</taxon>
        <taxon>Legionellales</taxon>
        <taxon>Legionellaceae</taxon>
        <taxon>Legionella</taxon>
    </lineage>
</organism>
<feature type="compositionally biased region" description="Basic and acidic residues" evidence="1">
    <location>
        <begin position="55"/>
        <end position="66"/>
    </location>
</feature>
<gene>
    <name evidence="2" type="ORF">NCTC13292_02916</name>
</gene>
<keyword evidence="3" id="KW-1185">Reference proteome</keyword>
<feature type="region of interest" description="Disordered" evidence="1">
    <location>
        <begin position="50"/>
        <end position="77"/>
    </location>
</feature>